<comment type="caution">
    <text evidence="2">The sequence shown here is derived from an EMBL/GenBank/DDBJ whole genome shotgun (WGS) entry which is preliminary data.</text>
</comment>
<dbReference type="InterPro" id="IPR004360">
    <property type="entry name" value="Glyas_Fos-R_dOase_dom"/>
</dbReference>
<accession>A0A556AQ12</accession>
<gene>
    <name evidence="2" type="ORF">FOZ76_10965</name>
</gene>
<evidence type="ECO:0000313" key="2">
    <source>
        <dbReference type="EMBL" id="TSH94991.1"/>
    </source>
</evidence>
<dbReference type="EMBL" id="VLTJ01000022">
    <property type="protein sequence ID" value="TSH94991.1"/>
    <property type="molecule type" value="Genomic_DNA"/>
</dbReference>
<name>A0A556AQ12_9BURK</name>
<sequence>MKLANLNLFAQDIAALCAFYQALFGFRELAERRTGIYRCLDAGGVELGFNATTAYPLLALADRQRDNARPAVTAYPTFLADTPAEVDAHAARCASLGGRVVKAPYRTHYQAHQVVLADPEHNIFRIQSPDQGAAESPA</sequence>
<dbReference type="InterPro" id="IPR037523">
    <property type="entry name" value="VOC_core"/>
</dbReference>
<feature type="domain" description="VOC" evidence="1">
    <location>
        <begin position="2"/>
        <end position="129"/>
    </location>
</feature>
<protein>
    <submittedName>
        <fullName evidence="2">Bleomycin resistance protein</fullName>
    </submittedName>
</protein>
<organism evidence="2 3">
    <name type="scientific">Verticiella sediminum</name>
    <dbReference type="NCBI Taxonomy" id="1247510"/>
    <lineage>
        <taxon>Bacteria</taxon>
        <taxon>Pseudomonadati</taxon>
        <taxon>Pseudomonadota</taxon>
        <taxon>Betaproteobacteria</taxon>
        <taxon>Burkholderiales</taxon>
        <taxon>Alcaligenaceae</taxon>
        <taxon>Verticiella</taxon>
    </lineage>
</organism>
<evidence type="ECO:0000313" key="3">
    <source>
        <dbReference type="Proteomes" id="UP000318405"/>
    </source>
</evidence>
<dbReference type="RefSeq" id="WP_143948303.1">
    <property type="nucleotide sequence ID" value="NZ_BAABMB010000002.1"/>
</dbReference>
<dbReference type="OrthoDB" id="6876726at2"/>
<dbReference type="PROSITE" id="PS51819">
    <property type="entry name" value="VOC"/>
    <property type="match status" value="1"/>
</dbReference>
<dbReference type="Proteomes" id="UP000318405">
    <property type="component" value="Unassembled WGS sequence"/>
</dbReference>
<dbReference type="Pfam" id="PF00903">
    <property type="entry name" value="Glyoxalase"/>
    <property type="match status" value="1"/>
</dbReference>
<dbReference type="Gene3D" id="3.10.180.10">
    <property type="entry name" value="2,3-Dihydroxybiphenyl 1,2-Dioxygenase, domain 1"/>
    <property type="match status" value="1"/>
</dbReference>
<keyword evidence="3" id="KW-1185">Reference proteome</keyword>
<dbReference type="InterPro" id="IPR029068">
    <property type="entry name" value="Glyas_Bleomycin-R_OHBP_Dase"/>
</dbReference>
<dbReference type="SUPFAM" id="SSF54593">
    <property type="entry name" value="Glyoxalase/Bleomycin resistance protein/Dihydroxybiphenyl dioxygenase"/>
    <property type="match status" value="1"/>
</dbReference>
<proteinExistence type="predicted"/>
<dbReference type="AlphaFoldDB" id="A0A556AQ12"/>
<evidence type="ECO:0000259" key="1">
    <source>
        <dbReference type="PROSITE" id="PS51819"/>
    </source>
</evidence>
<reference evidence="2 3" key="1">
    <citation type="submission" date="2019-07" db="EMBL/GenBank/DDBJ databases">
        <title>Qingshengfaniella alkalisoli gen. nov., sp. nov., isolated from saline soil.</title>
        <authorList>
            <person name="Xu L."/>
            <person name="Huang X.-X."/>
            <person name="Sun J.-Q."/>
        </authorList>
    </citation>
    <scope>NUCLEOTIDE SEQUENCE [LARGE SCALE GENOMIC DNA]</scope>
    <source>
        <strain evidence="2 3">DSM 27279</strain>
    </source>
</reference>